<organism evidence="2 3">
    <name type="scientific">Keratinibaculum paraultunense</name>
    <dbReference type="NCBI Taxonomy" id="1278232"/>
    <lineage>
        <taxon>Bacteria</taxon>
        <taxon>Bacillati</taxon>
        <taxon>Bacillota</taxon>
        <taxon>Tissierellia</taxon>
        <taxon>Tissierellales</taxon>
        <taxon>Tepidimicrobiaceae</taxon>
        <taxon>Keratinibaculum</taxon>
    </lineage>
</organism>
<protein>
    <submittedName>
        <fullName evidence="2">Polyhydroxyalkanoate synthesis regulator phasin</fullName>
    </submittedName>
</protein>
<keyword evidence="1" id="KW-0175">Coiled coil</keyword>
<evidence type="ECO:0000313" key="3">
    <source>
        <dbReference type="Proteomes" id="UP000294567"/>
    </source>
</evidence>
<dbReference type="OrthoDB" id="2134917at2"/>
<sequence>MEELLKKIFLAGIGSLAITYEKANNLIQDMVEKGKITVEQGKKLNEELKRVVEDNKTDVQNNTDIENKIKNYIDSLNLATKEDLKTLSNRIDELEKIINMEG</sequence>
<dbReference type="PANTHER" id="PTHR38664">
    <property type="entry name" value="SLR0058 PROTEIN"/>
    <property type="match status" value="1"/>
</dbReference>
<dbReference type="PANTHER" id="PTHR38664:SF1">
    <property type="entry name" value="SLR0058 PROTEIN"/>
    <property type="match status" value="1"/>
</dbReference>
<gene>
    <name evidence="2" type="ORF">EDD65_10771</name>
</gene>
<proteinExistence type="predicted"/>
<accession>A0A4R3KUD4</accession>
<dbReference type="Proteomes" id="UP000294567">
    <property type="component" value="Unassembled WGS sequence"/>
</dbReference>
<dbReference type="InterPro" id="IPR008769">
    <property type="entry name" value="PhaF_PhaI"/>
</dbReference>
<evidence type="ECO:0000256" key="1">
    <source>
        <dbReference type="SAM" id="Coils"/>
    </source>
</evidence>
<name>A0A4R3KUD4_9FIRM</name>
<evidence type="ECO:0000313" key="2">
    <source>
        <dbReference type="EMBL" id="TCS88718.1"/>
    </source>
</evidence>
<dbReference type="AlphaFoldDB" id="A0A4R3KUD4"/>
<comment type="caution">
    <text evidence="2">The sequence shown here is derived from an EMBL/GenBank/DDBJ whole genome shotgun (WGS) entry which is preliminary data.</text>
</comment>
<dbReference type="RefSeq" id="WP_132027758.1">
    <property type="nucleotide sequence ID" value="NZ_CP068564.1"/>
</dbReference>
<reference evidence="2 3" key="1">
    <citation type="submission" date="2019-03" db="EMBL/GenBank/DDBJ databases">
        <title>Genomic Encyclopedia of Type Strains, Phase IV (KMG-IV): sequencing the most valuable type-strain genomes for metagenomic binning, comparative biology and taxonomic classification.</title>
        <authorList>
            <person name="Goeker M."/>
        </authorList>
    </citation>
    <scope>NUCLEOTIDE SEQUENCE [LARGE SCALE GENOMIC DNA]</scope>
    <source>
        <strain evidence="2 3">DSM 26752</strain>
    </source>
</reference>
<keyword evidence="3" id="KW-1185">Reference proteome</keyword>
<dbReference type="EMBL" id="SMAE01000007">
    <property type="protein sequence ID" value="TCS88718.1"/>
    <property type="molecule type" value="Genomic_DNA"/>
</dbReference>
<feature type="coiled-coil region" evidence="1">
    <location>
        <begin position="62"/>
        <end position="97"/>
    </location>
</feature>
<dbReference type="Pfam" id="PF05597">
    <property type="entry name" value="Phasin"/>
    <property type="match status" value="1"/>
</dbReference>